<keyword evidence="2" id="KW-1185">Reference proteome</keyword>
<proteinExistence type="predicted"/>
<evidence type="ECO:0000313" key="1">
    <source>
        <dbReference type="EMBL" id="SEQ23657.1"/>
    </source>
</evidence>
<comment type="caution">
    <text evidence="1">The sequence shown here is derived from an EMBL/GenBank/DDBJ whole genome shotgun (WGS) entry which is preliminary data.</text>
</comment>
<dbReference type="RefSeq" id="WP_006263686.1">
    <property type="nucleotide sequence ID" value="NZ_CP010817.1"/>
</dbReference>
<protein>
    <submittedName>
        <fullName evidence="1">Uncharacterized protein</fullName>
    </submittedName>
</protein>
<dbReference type="Proteomes" id="UP000183496">
    <property type="component" value="Unassembled WGS sequence"/>
</dbReference>
<sequence length="113" mass="13500">MYKYHFRPEYGSEKLLIEIFNGLEKKEFLSDFLDAIKILKPKVVDFEDLWINDEILINVNSEMGEFILSKDTWGFVFLTSENNQECLFQINSILEIAENFEKVEIDFEDYKLK</sequence>
<dbReference type="EMBL" id="FOFY01000002">
    <property type="protein sequence ID" value="SEQ23657.1"/>
    <property type="molecule type" value="Genomic_DNA"/>
</dbReference>
<dbReference type="AlphaFoldDB" id="A0AAJ5BCW2"/>
<organism evidence="1 2">
    <name type="scientific">Myroides profundi</name>
    <dbReference type="NCBI Taxonomy" id="480520"/>
    <lineage>
        <taxon>Bacteria</taxon>
        <taxon>Pseudomonadati</taxon>
        <taxon>Bacteroidota</taxon>
        <taxon>Flavobacteriia</taxon>
        <taxon>Flavobacteriales</taxon>
        <taxon>Flavobacteriaceae</taxon>
        <taxon>Myroides</taxon>
    </lineage>
</organism>
<evidence type="ECO:0000313" key="2">
    <source>
        <dbReference type="Proteomes" id="UP000183496"/>
    </source>
</evidence>
<gene>
    <name evidence="1" type="ORF">SAMN04488089_102137</name>
</gene>
<reference evidence="1 2" key="1">
    <citation type="submission" date="2016-10" db="EMBL/GenBank/DDBJ databases">
        <authorList>
            <person name="Varghese N."/>
            <person name="Submissions S."/>
        </authorList>
    </citation>
    <scope>NUCLEOTIDE SEQUENCE [LARGE SCALE GENOMIC DNA]</scope>
    <source>
        <strain evidence="2">DSM 19823 / KCTC 23066 / CCTCC M 208030 / D25</strain>
    </source>
</reference>
<accession>A0AAJ5BCW2</accession>
<name>A0AAJ5BCW2_MYRPR</name>